<gene>
    <name evidence="8" type="ORF">HYG86_12685</name>
</gene>
<evidence type="ECO:0000256" key="6">
    <source>
        <dbReference type="SAM" id="Phobius"/>
    </source>
</evidence>
<reference evidence="8 9" key="1">
    <citation type="submission" date="2020-07" db="EMBL/GenBank/DDBJ databases">
        <title>Alkalicella. sp. LB2 genome.</title>
        <authorList>
            <person name="Postec A."/>
            <person name="Quemeneur M."/>
        </authorList>
    </citation>
    <scope>NUCLEOTIDE SEQUENCE [LARGE SCALE GENOMIC DNA]</scope>
    <source>
        <strain evidence="8 9">LB2</strain>
    </source>
</reference>
<dbReference type="GO" id="GO:0005886">
    <property type="term" value="C:plasma membrane"/>
    <property type="evidence" value="ECO:0007669"/>
    <property type="project" value="UniProtKB-SubCell"/>
</dbReference>
<dbReference type="KEGG" id="acae:HYG86_12685"/>
<accession>A0A7G9WA53</accession>
<dbReference type="PANTHER" id="PTHR30294:SF29">
    <property type="entry name" value="MULTIDRUG ABC TRANSPORTER PERMEASE YBHS-RELATED"/>
    <property type="match status" value="1"/>
</dbReference>
<dbReference type="Pfam" id="PF12698">
    <property type="entry name" value="ABC2_membrane_3"/>
    <property type="match status" value="1"/>
</dbReference>
<dbReference type="EMBL" id="CP058559">
    <property type="protein sequence ID" value="QNO15565.1"/>
    <property type="molecule type" value="Genomic_DNA"/>
</dbReference>
<feature type="transmembrane region" description="Helical" evidence="6">
    <location>
        <begin position="111"/>
        <end position="138"/>
    </location>
</feature>
<evidence type="ECO:0000256" key="1">
    <source>
        <dbReference type="ARBA" id="ARBA00004651"/>
    </source>
</evidence>
<evidence type="ECO:0000256" key="3">
    <source>
        <dbReference type="ARBA" id="ARBA00022692"/>
    </source>
</evidence>
<evidence type="ECO:0000313" key="9">
    <source>
        <dbReference type="Proteomes" id="UP000516160"/>
    </source>
</evidence>
<keyword evidence="2" id="KW-1003">Cell membrane</keyword>
<proteinExistence type="predicted"/>
<evidence type="ECO:0000259" key="7">
    <source>
        <dbReference type="Pfam" id="PF12698"/>
    </source>
</evidence>
<dbReference type="GO" id="GO:0140359">
    <property type="term" value="F:ABC-type transporter activity"/>
    <property type="evidence" value="ECO:0007669"/>
    <property type="project" value="InterPro"/>
</dbReference>
<evidence type="ECO:0000256" key="5">
    <source>
        <dbReference type="ARBA" id="ARBA00023136"/>
    </source>
</evidence>
<dbReference type="PANTHER" id="PTHR30294">
    <property type="entry name" value="MEMBRANE COMPONENT OF ABC TRANSPORTER YHHJ-RELATED"/>
    <property type="match status" value="1"/>
</dbReference>
<evidence type="ECO:0000313" key="8">
    <source>
        <dbReference type="EMBL" id="QNO15565.1"/>
    </source>
</evidence>
<keyword evidence="3 6" id="KW-0812">Transmembrane</keyword>
<keyword evidence="9" id="KW-1185">Reference proteome</keyword>
<sequence length="258" mass="28440">MYELFIIARKNIKLFFKNIVLIPMFVGIPLFQTYMMSNMLGSEPSTGVVEGFVKLTLLGEQMGTALDFPMVSVLIQFVFITSVVLSATMMTERQENTYLRILASPIRKWKVVVGNLIGNTLVVLMVSSFIMLGSYLVFDISWGSSMALLIPFTILVAFAAASILYFIASFFTSPKVAEGAMSMIVILMTFLSGGFTGEGSLPRLRYLTFNKYAVDGFLGIIREQNIGVLATNALVLLSLAVLSIIAATIIYERRDLNG</sequence>
<dbReference type="RefSeq" id="WP_213165943.1">
    <property type="nucleotide sequence ID" value="NZ_CP058559.1"/>
</dbReference>
<feature type="transmembrane region" description="Helical" evidence="6">
    <location>
        <begin position="12"/>
        <end position="31"/>
    </location>
</feature>
<name>A0A7G9WA53_ALKCA</name>
<evidence type="ECO:0000256" key="4">
    <source>
        <dbReference type="ARBA" id="ARBA00022989"/>
    </source>
</evidence>
<evidence type="ECO:0000256" key="2">
    <source>
        <dbReference type="ARBA" id="ARBA00022475"/>
    </source>
</evidence>
<feature type="transmembrane region" description="Helical" evidence="6">
    <location>
        <begin position="179"/>
        <end position="197"/>
    </location>
</feature>
<feature type="transmembrane region" description="Helical" evidence="6">
    <location>
        <begin position="226"/>
        <end position="251"/>
    </location>
</feature>
<feature type="transmembrane region" description="Helical" evidence="6">
    <location>
        <begin position="68"/>
        <end position="90"/>
    </location>
</feature>
<comment type="subcellular location">
    <subcellularLocation>
        <location evidence="1">Cell membrane</location>
        <topology evidence="1">Multi-pass membrane protein</topology>
    </subcellularLocation>
</comment>
<organism evidence="8 9">
    <name type="scientific">Alkalicella caledoniensis</name>
    <dbReference type="NCBI Taxonomy" id="2731377"/>
    <lineage>
        <taxon>Bacteria</taxon>
        <taxon>Bacillati</taxon>
        <taxon>Bacillota</taxon>
        <taxon>Clostridia</taxon>
        <taxon>Eubacteriales</taxon>
        <taxon>Proteinivoracaceae</taxon>
        <taxon>Alkalicella</taxon>
    </lineage>
</organism>
<dbReference type="Proteomes" id="UP000516160">
    <property type="component" value="Chromosome"/>
</dbReference>
<protein>
    <submittedName>
        <fullName evidence="8">ABC transporter permease</fullName>
    </submittedName>
</protein>
<dbReference type="AlphaFoldDB" id="A0A7G9WA53"/>
<feature type="transmembrane region" description="Helical" evidence="6">
    <location>
        <begin position="144"/>
        <end position="167"/>
    </location>
</feature>
<dbReference type="InterPro" id="IPR051449">
    <property type="entry name" value="ABC-2_transporter_component"/>
</dbReference>
<dbReference type="InterPro" id="IPR013525">
    <property type="entry name" value="ABC2_TM"/>
</dbReference>
<keyword evidence="4 6" id="KW-1133">Transmembrane helix</keyword>
<feature type="domain" description="ABC-2 type transporter transmembrane" evidence="7">
    <location>
        <begin position="62"/>
        <end position="248"/>
    </location>
</feature>
<keyword evidence="5 6" id="KW-0472">Membrane</keyword>